<comment type="caution">
    <text evidence="1">The sequence shown here is derived from an EMBL/GenBank/DDBJ whole genome shotgun (WGS) entry which is preliminary data.</text>
</comment>
<proteinExistence type="predicted"/>
<dbReference type="AlphaFoldDB" id="A0A2R7YAF5"/>
<name>A0A2R7YAF5_9ARCH</name>
<accession>A0A2R7YAF5</accession>
<dbReference type="Proteomes" id="UP000244066">
    <property type="component" value="Unassembled WGS sequence"/>
</dbReference>
<organism evidence="1 2">
    <name type="scientific">Candidatus Terraquivivens tikiterensis</name>
    <dbReference type="NCBI Taxonomy" id="1980982"/>
    <lineage>
        <taxon>Archaea</taxon>
        <taxon>Nitrososphaerota</taxon>
        <taxon>Candidatus Wolframiiraptoraceae</taxon>
        <taxon>Candidatus Terraquivivens</taxon>
    </lineage>
</organism>
<protein>
    <submittedName>
        <fullName evidence="1">Uncharacterized protein</fullName>
    </submittedName>
</protein>
<gene>
    <name evidence="1" type="ORF">B9J98_00715</name>
</gene>
<evidence type="ECO:0000313" key="2">
    <source>
        <dbReference type="Proteomes" id="UP000244066"/>
    </source>
</evidence>
<evidence type="ECO:0000313" key="1">
    <source>
        <dbReference type="EMBL" id="PUA34397.1"/>
    </source>
</evidence>
<reference evidence="1 2" key="1">
    <citation type="submission" date="2017-04" db="EMBL/GenBank/DDBJ databases">
        <title>Draft Aigarchaeota genome from a New Zealand hot spring.</title>
        <authorList>
            <person name="Reysenbach A.-L."/>
            <person name="Donaho J.A."/>
            <person name="Gerhart J."/>
            <person name="Kelley J.F."/>
            <person name="Kouba K."/>
            <person name="Podar M."/>
            <person name="Stott M."/>
        </authorList>
    </citation>
    <scope>NUCLEOTIDE SEQUENCE [LARGE SCALE GENOMIC DNA]</scope>
    <source>
        <strain evidence="1">NZ13_MG1</strain>
    </source>
</reference>
<sequence length="83" mass="9321">MPRLMLELVAQLGFSALLGQSFYDVVRFSFGDSKLFQTLPRLFCTIIVVRSRNMHLFDLIPQLKDAVFPAHCAKSYVEGAPTG</sequence>
<dbReference type="EMBL" id="NDWU01000001">
    <property type="protein sequence ID" value="PUA34397.1"/>
    <property type="molecule type" value="Genomic_DNA"/>
</dbReference>